<dbReference type="KEGG" id="run:DR864_23890"/>
<gene>
    <name evidence="1" type="ORF">DR864_23890</name>
</gene>
<dbReference type="AlphaFoldDB" id="A0A344TPI8"/>
<proteinExistence type="predicted"/>
<dbReference type="EMBL" id="CP030850">
    <property type="protein sequence ID" value="AXE20559.1"/>
    <property type="molecule type" value="Genomic_DNA"/>
</dbReference>
<dbReference type="InterPro" id="IPR025332">
    <property type="entry name" value="DUF4238"/>
</dbReference>
<organism evidence="1 2">
    <name type="scientific">Runella rosea</name>
    <dbReference type="NCBI Taxonomy" id="2259595"/>
    <lineage>
        <taxon>Bacteria</taxon>
        <taxon>Pseudomonadati</taxon>
        <taxon>Bacteroidota</taxon>
        <taxon>Cytophagia</taxon>
        <taxon>Cytophagales</taxon>
        <taxon>Spirosomataceae</taxon>
        <taxon>Runella</taxon>
    </lineage>
</organism>
<accession>A0A344TPI8</accession>
<dbReference type="RefSeq" id="WP_114069322.1">
    <property type="nucleotide sequence ID" value="NZ_CP030850.1"/>
</dbReference>
<sequence>MSEKHVKQHIVPETYLKHFSLNEDGKRIFVIDVYDKYRKEIQVKNSGDKIFWEKKFYNSMQFKTPTALEEFFGHSIESFYNELISIIKKDQEIVDWEVKEKLILWIFTSIQRSPQKRFILRKKLDFELLVKKAYQDIDYLNVENINLDKVAKEQHIRQFSNEKTLNLNFEEFENFVMLRRWEIMKCPKDYYWITKDNPGFLIIYNGKNVMLEPSWNYSISDALFYPLSKDYGLYIFPFSNEDSPELNLTNTPITRNDSTIEENRLFNRFSYTSMHRLLISPNKDTFIGLAENVLGN</sequence>
<evidence type="ECO:0000313" key="1">
    <source>
        <dbReference type="EMBL" id="AXE20559.1"/>
    </source>
</evidence>
<name>A0A344TPI8_9BACT</name>
<protein>
    <recommendedName>
        <fullName evidence="3">DUF4238 domain-containing protein</fullName>
    </recommendedName>
</protein>
<dbReference type="OrthoDB" id="669645at2"/>
<dbReference type="Pfam" id="PF14022">
    <property type="entry name" value="DUF4238"/>
    <property type="match status" value="1"/>
</dbReference>
<keyword evidence="2" id="KW-1185">Reference proteome</keyword>
<evidence type="ECO:0008006" key="3">
    <source>
        <dbReference type="Google" id="ProtNLM"/>
    </source>
</evidence>
<reference evidence="1 2" key="1">
    <citation type="submission" date="2018-07" db="EMBL/GenBank/DDBJ databases">
        <title>Genome sequencing of Runella.</title>
        <authorList>
            <person name="Baek M.-G."/>
            <person name="Yi H."/>
        </authorList>
    </citation>
    <scope>NUCLEOTIDE SEQUENCE [LARGE SCALE GENOMIC DNA]</scope>
    <source>
        <strain evidence="1 2">HYN0085</strain>
    </source>
</reference>
<dbReference type="Proteomes" id="UP000251993">
    <property type="component" value="Chromosome"/>
</dbReference>
<evidence type="ECO:0000313" key="2">
    <source>
        <dbReference type="Proteomes" id="UP000251993"/>
    </source>
</evidence>